<evidence type="ECO:0000256" key="2">
    <source>
        <dbReference type="SAM" id="SignalP"/>
    </source>
</evidence>
<reference evidence="3 4" key="1">
    <citation type="submission" date="2019-02" db="EMBL/GenBank/DDBJ databases">
        <title>Deep-cultivation of Planctomycetes and their phenomic and genomic characterization uncovers novel biology.</title>
        <authorList>
            <person name="Wiegand S."/>
            <person name="Jogler M."/>
            <person name="Boedeker C."/>
            <person name="Pinto D."/>
            <person name="Vollmers J."/>
            <person name="Rivas-Marin E."/>
            <person name="Kohn T."/>
            <person name="Peeters S.H."/>
            <person name="Heuer A."/>
            <person name="Rast P."/>
            <person name="Oberbeckmann S."/>
            <person name="Bunk B."/>
            <person name="Jeske O."/>
            <person name="Meyerdierks A."/>
            <person name="Storesund J.E."/>
            <person name="Kallscheuer N."/>
            <person name="Luecker S."/>
            <person name="Lage O.M."/>
            <person name="Pohl T."/>
            <person name="Merkel B.J."/>
            <person name="Hornburger P."/>
            <person name="Mueller R.-W."/>
            <person name="Bruemmer F."/>
            <person name="Labrenz M."/>
            <person name="Spormann A.M."/>
            <person name="Op Den Camp H."/>
            <person name="Overmann J."/>
            <person name="Amann R."/>
            <person name="Jetten M.S.M."/>
            <person name="Mascher T."/>
            <person name="Medema M.H."/>
            <person name="Devos D.P."/>
            <person name="Kaster A.-K."/>
            <person name="Ovreas L."/>
            <person name="Rohde M."/>
            <person name="Galperin M.Y."/>
            <person name="Jogler C."/>
        </authorList>
    </citation>
    <scope>NUCLEOTIDE SEQUENCE [LARGE SCALE GENOMIC DNA]</scope>
    <source>
        <strain evidence="3 4">Enr8</strain>
    </source>
</reference>
<evidence type="ECO:0000313" key="3">
    <source>
        <dbReference type="EMBL" id="TWT29966.1"/>
    </source>
</evidence>
<comment type="caution">
    <text evidence="3">The sequence shown here is derived from an EMBL/GenBank/DDBJ whole genome shotgun (WGS) entry which is preliminary data.</text>
</comment>
<sequence length="590" mass="65839" precursor="true">MSTGWSRKWIAALLAAAGMSPLASDAFAQVPAPLPGWAVEKANPINPVRGRQSESLSRSQQTRHWEVEQPANDFANSAPVRLLPPVHLDAPSNYRARTDVAMFAPNPKKPTEALLPPADEFFHTSIPPLPESIDTPDPTDDIELPPLEEELWNHGGSYLYCPEGDHLGWPTEADDDHYEYLRLPENFVAPLPLTYFAQFLGNDPIKVWDLTWFRGYNNWEPRFVGYGSYEVVALAYRQGTNRQDGIGHQLIADFDLQLTGTERFHLQFRPIGKGNTGGSYYRFNDPAGYIDNSTGEPTRYWFEGELASMFGGYFSPFAVRDIFVTAGRFPFALHNGLLMNDEMLGVVVNKNTTLLGNISNINVQGIYAATDVNNTADPDSGLFGVNVSADYNRVFHEFSALSLNAPDAPGRNQQFLAYSRTKFYGPVTLTGRAMFKFGDQAGIGEGQLFVLESNLTRYFDHEVLGIDHCVYYCNAFYARDGWNPAGGGNYNRLRTAFEVDPLVQIASGRQVGPNAGVALGVQYFRHHEDESIIPEIAFEAPTGDPVWGFGLRYLRKTSERSFFEALGVINFSETEIYRRDGISISETIIF</sequence>
<organism evidence="3 4">
    <name type="scientific">Blastopirellula retiformator</name>
    <dbReference type="NCBI Taxonomy" id="2527970"/>
    <lineage>
        <taxon>Bacteria</taxon>
        <taxon>Pseudomonadati</taxon>
        <taxon>Planctomycetota</taxon>
        <taxon>Planctomycetia</taxon>
        <taxon>Pirellulales</taxon>
        <taxon>Pirellulaceae</taxon>
        <taxon>Blastopirellula</taxon>
    </lineage>
</organism>
<protein>
    <submittedName>
        <fullName evidence="3">Uncharacterized protein</fullName>
    </submittedName>
</protein>
<feature type="chain" id="PRO_5023090561" evidence="2">
    <location>
        <begin position="29"/>
        <end position="590"/>
    </location>
</feature>
<gene>
    <name evidence="3" type="ORF">Enr8_46230</name>
</gene>
<accession>A0A5C5UUH4</accession>
<proteinExistence type="predicted"/>
<feature type="signal peptide" evidence="2">
    <location>
        <begin position="1"/>
        <end position="28"/>
    </location>
</feature>
<dbReference type="OrthoDB" id="7928618at2"/>
<evidence type="ECO:0000256" key="1">
    <source>
        <dbReference type="SAM" id="MobiDB-lite"/>
    </source>
</evidence>
<dbReference type="EMBL" id="SJPF01000006">
    <property type="protein sequence ID" value="TWT29966.1"/>
    <property type="molecule type" value="Genomic_DNA"/>
</dbReference>
<dbReference type="RefSeq" id="WP_146436142.1">
    <property type="nucleotide sequence ID" value="NZ_SJPF01000006.1"/>
</dbReference>
<evidence type="ECO:0000313" key="4">
    <source>
        <dbReference type="Proteomes" id="UP000318878"/>
    </source>
</evidence>
<keyword evidence="4" id="KW-1185">Reference proteome</keyword>
<dbReference type="AlphaFoldDB" id="A0A5C5UUH4"/>
<feature type="region of interest" description="Disordered" evidence="1">
    <location>
        <begin position="45"/>
        <end position="65"/>
    </location>
</feature>
<feature type="compositionally biased region" description="Polar residues" evidence="1">
    <location>
        <begin position="53"/>
        <end position="62"/>
    </location>
</feature>
<keyword evidence="2" id="KW-0732">Signal</keyword>
<dbReference type="Proteomes" id="UP000318878">
    <property type="component" value="Unassembled WGS sequence"/>
</dbReference>
<name>A0A5C5UUH4_9BACT</name>